<dbReference type="OrthoDB" id="10264374at2759"/>
<dbReference type="HOGENOM" id="CLU_050049_0_0_1"/>
<feature type="signal peptide" evidence="3">
    <location>
        <begin position="1"/>
        <end position="21"/>
    </location>
</feature>
<evidence type="ECO:0000256" key="3">
    <source>
        <dbReference type="SAM" id="SignalP"/>
    </source>
</evidence>
<dbReference type="InterPro" id="IPR021884">
    <property type="entry name" value="Ice-bd_prot"/>
</dbReference>
<sequence>MSLIFAVIALCLLAISHSTYAAGPPVVNLRTAANFTILAASGVSTVPASAITGNIGLSPAASTFLTGFSPVLDSTGTFSKSTQVTGKLFAASYTSPTPSILTTTVLDMQTAYTDASGRTLPNFLNLGTGEIGGRILTPGLYKWTSGVTVSSSTTFSGNSSDTWILQIAGTLTMASAKTVILTGGATPANIIWAVAGGVTIGTTSHFEGVILGKTGITLQTGVSMNGRALAQTLVALQKATVVAPS</sequence>
<reference evidence="5" key="2">
    <citation type="submission" date="2015-01" db="EMBL/GenBank/DDBJ databases">
        <title>Evolutionary Origins and Diversification of the Mycorrhizal Mutualists.</title>
        <authorList>
            <consortium name="DOE Joint Genome Institute"/>
            <consortium name="Mycorrhizal Genomics Consortium"/>
            <person name="Kohler A."/>
            <person name="Kuo A."/>
            <person name="Nagy L.G."/>
            <person name="Floudas D."/>
            <person name="Copeland A."/>
            <person name="Barry K.W."/>
            <person name="Cichocki N."/>
            <person name="Veneault-Fourrey C."/>
            <person name="LaButti K."/>
            <person name="Lindquist E.A."/>
            <person name="Lipzen A."/>
            <person name="Lundell T."/>
            <person name="Morin E."/>
            <person name="Murat C."/>
            <person name="Riley R."/>
            <person name="Ohm R."/>
            <person name="Sun H."/>
            <person name="Tunlid A."/>
            <person name="Henrissat B."/>
            <person name="Grigoriev I.V."/>
            <person name="Hibbett D.S."/>
            <person name="Martin F."/>
        </authorList>
    </citation>
    <scope>NUCLEOTIDE SEQUENCE [LARGE SCALE GENOMIC DNA]</scope>
    <source>
        <strain evidence="5">F 1598</strain>
    </source>
</reference>
<reference evidence="4 5" key="1">
    <citation type="submission" date="2014-04" db="EMBL/GenBank/DDBJ databases">
        <authorList>
            <consortium name="DOE Joint Genome Institute"/>
            <person name="Kuo A."/>
            <person name="Tarkka M."/>
            <person name="Buscot F."/>
            <person name="Kohler A."/>
            <person name="Nagy L.G."/>
            <person name="Floudas D."/>
            <person name="Copeland A."/>
            <person name="Barry K.W."/>
            <person name="Cichocki N."/>
            <person name="Veneault-Fourrey C."/>
            <person name="LaButti K."/>
            <person name="Lindquist E.A."/>
            <person name="Lipzen A."/>
            <person name="Lundell T."/>
            <person name="Morin E."/>
            <person name="Murat C."/>
            <person name="Sun H."/>
            <person name="Tunlid A."/>
            <person name="Henrissat B."/>
            <person name="Grigoriev I.V."/>
            <person name="Hibbett D.S."/>
            <person name="Martin F."/>
            <person name="Nordberg H.P."/>
            <person name="Cantor M.N."/>
            <person name="Hua S.X."/>
        </authorList>
    </citation>
    <scope>NUCLEOTIDE SEQUENCE [LARGE SCALE GENOMIC DNA]</scope>
    <source>
        <strain evidence="4 5">F 1598</strain>
    </source>
</reference>
<protein>
    <recommendedName>
        <fullName evidence="6">Antifreeze protein</fullName>
    </recommendedName>
</protein>
<dbReference type="Proteomes" id="UP000054166">
    <property type="component" value="Unassembled WGS sequence"/>
</dbReference>
<keyword evidence="5" id="KW-1185">Reference proteome</keyword>
<accession>A0A0C3AZ02</accession>
<proteinExistence type="inferred from homology"/>
<dbReference type="AlphaFoldDB" id="A0A0C3AZ02"/>
<gene>
    <name evidence="4" type="ORF">PILCRDRAFT_572357</name>
</gene>
<feature type="chain" id="PRO_5002161238" description="Antifreeze protein" evidence="3">
    <location>
        <begin position="22"/>
        <end position="245"/>
    </location>
</feature>
<dbReference type="InParanoid" id="A0A0C3AZ02"/>
<name>A0A0C3AZ02_PILCF</name>
<organism evidence="4 5">
    <name type="scientific">Piloderma croceum (strain F 1598)</name>
    <dbReference type="NCBI Taxonomy" id="765440"/>
    <lineage>
        <taxon>Eukaryota</taxon>
        <taxon>Fungi</taxon>
        <taxon>Dikarya</taxon>
        <taxon>Basidiomycota</taxon>
        <taxon>Agaricomycotina</taxon>
        <taxon>Agaricomycetes</taxon>
        <taxon>Agaricomycetidae</taxon>
        <taxon>Atheliales</taxon>
        <taxon>Atheliaceae</taxon>
        <taxon>Piloderma</taxon>
    </lineage>
</organism>
<evidence type="ECO:0000256" key="1">
    <source>
        <dbReference type="ARBA" id="ARBA00005445"/>
    </source>
</evidence>
<comment type="similarity">
    <text evidence="1">Belongs to the ice-binding protein family.</text>
</comment>
<dbReference type="Pfam" id="PF11999">
    <property type="entry name" value="Ice_binding"/>
    <property type="match status" value="1"/>
</dbReference>
<evidence type="ECO:0000256" key="2">
    <source>
        <dbReference type="ARBA" id="ARBA00022729"/>
    </source>
</evidence>
<dbReference type="STRING" id="765440.A0A0C3AZ02"/>
<keyword evidence="2 3" id="KW-0732">Signal</keyword>
<evidence type="ECO:0000313" key="4">
    <source>
        <dbReference type="EMBL" id="KIM79228.1"/>
    </source>
</evidence>
<evidence type="ECO:0000313" key="5">
    <source>
        <dbReference type="Proteomes" id="UP000054166"/>
    </source>
</evidence>
<evidence type="ECO:0008006" key="6">
    <source>
        <dbReference type="Google" id="ProtNLM"/>
    </source>
</evidence>
<dbReference type="EMBL" id="KN833011">
    <property type="protein sequence ID" value="KIM79228.1"/>
    <property type="molecule type" value="Genomic_DNA"/>
</dbReference>